<dbReference type="EMBL" id="VSSQ01013894">
    <property type="protein sequence ID" value="MPM52510.1"/>
    <property type="molecule type" value="Genomic_DNA"/>
</dbReference>
<dbReference type="AlphaFoldDB" id="A0A645AH32"/>
<reference evidence="1" key="1">
    <citation type="submission" date="2019-08" db="EMBL/GenBank/DDBJ databases">
        <authorList>
            <person name="Kucharzyk K."/>
            <person name="Murdoch R.W."/>
            <person name="Higgins S."/>
            <person name="Loffler F."/>
        </authorList>
    </citation>
    <scope>NUCLEOTIDE SEQUENCE</scope>
</reference>
<protein>
    <submittedName>
        <fullName evidence="1">Uncharacterized protein</fullName>
    </submittedName>
</protein>
<comment type="caution">
    <text evidence="1">The sequence shown here is derived from an EMBL/GenBank/DDBJ whole genome shotgun (WGS) entry which is preliminary data.</text>
</comment>
<name>A0A645AH32_9ZZZZ</name>
<proteinExistence type="predicted"/>
<sequence>MKLRPPCRARAFAIASPLTDCMIALTKGMFSVSGDEFPLENFTKGVFKETLEGMQVVSE</sequence>
<gene>
    <name evidence="1" type="ORF">SDC9_99270</name>
</gene>
<organism evidence="1">
    <name type="scientific">bioreactor metagenome</name>
    <dbReference type="NCBI Taxonomy" id="1076179"/>
    <lineage>
        <taxon>unclassified sequences</taxon>
        <taxon>metagenomes</taxon>
        <taxon>ecological metagenomes</taxon>
    </lineage>
</organism>
<evidence type="ECO:0000313" key="1">
    <source>
        <dbReference type="EMBL" id="MPM52510.1"/>
    </source>
</evidence>
<accession>A0A645AH32</accession>